<dbReference type="Proteomes" id="UP000014585">
    <property type="component" value="Unassembled WGS sequence"/>
</dbReference>
<proteinExistence type="predicted"/>
<accession>S3ITQ8</accession>
<feature type="region of interest" description="Disordered" evidence="1">
    <location>
        <begin position="1"/>
        <end position="26"/>
    </location>
</feature>
<evidence type="ECO:0000313" key="3">
    <source>
        <dbReference type="Proteomes" id="UP000014585"/>
    </source>
</evidence>
<organism evidence="2 3">
    <name type="scientific">Cedecea davisae DSM 4568</name>
    <dbReference type="NCBI Taxonomy" id="566551"/>
    <lineage>
        <taxon>Bacteria</taxon>
        <taxon>Pseudomonadati</taxon>
        <taxon>Pseudomonadota</taxon>
        <taxon>Gammaproteobacteria</taxon>
        <taxon>Enterobacterales</taxon>
        <taxon>Enterobacteriaceae</taxon>
        <taxon>Cedecea</taxon>
    </lineage>
</organism>
<dbReference type="EMBL" id="ATDT01000026">
    <property type="protein sequence ID" value="EPF15941.1"/>
    <property type="molecule type" value="Genomic_DNA"/>
</dbReference>
<comment type="caution">
    <text evidence="2">The sequence shown here is derived from an EMBL/GenBank/DDBJ whole genome shotgun (WGS) entry which is preliminary data.</text>
</comment>
<sequence>MQPGETSPIQDYRTPTERGGGVAFAPSRMPTLRIPLSGGDVIVTVGSLTQYRGFRRVFQVTDY</sequence>
<evidence type="ECO:0000256" key="1">
    <source>
        <dbReference type="SAM" id="MobiDB-lite"/>
    </source>
</evidence>
<dbReference type="HOGENOM" id="CLU_2877554_0_0_6"/>
<reference evidence="2 3" key="1">
    <citation type="submission" date="2013-04" db="EMBL/GenBank/DDBJ databases">
        <authorList>
            <person name="Weinstock G."/>
            <person name="Sodergren E."/>
            <person name="Lobos E.A."/>
            <person name="Fulton L."/>
            <person name="Fulton R."/>
            <person name="Courtney L."/>
            <person name="Fronick C."/>
            <person name="O'Laughlin M."/>
            <person name="Godfrey J."/>
            <person name="Wilson R.M."/>
            <person name="Miner T."/>
            <person name="Farmer C."/>
            <person name="Delehaunty K."/>
            <person name="Cordes M."/>
            <person name="Minx P."/>
            <person name="Tomlinson C."/>
            <person name="Chen J."/>
            <person name="Wollam A."/>
            <person name="Pepin K.H."/>
            <person name="Palsikar V.B."/>
            <person name="Zhang X."/>
            <person name="Suruliraj S."/>
            <person name="Perna N.T."/>
            <person name="Plunkett G."/>
            <person name="Warren W."/>
            <person name="Mitreva M."/>
            <person name="Mardis E.R."/>
            <person name="Wilson R.K."/>
        </authorList>
    </citation>
    <scope>NUCLEOTIDE SEQUENCE [LARGE SCALE GENOMIC DNA]</scope>
    <source>
        <strain evidence="2 3">DSM 4568</strain>
    </source>
</reference>
<gene>
    <name evidence="2" type="ORF">HMPREF0201_03118</name>
</gene>
<dbReference type="AlphaFoldDB" id="S3ITQ8"/>
<protein>
    <submittedName>
        <fullName evidence="2">Uncharacterized protein</fullName>
    </submittedName>
</protein>
<name>S3ITQ8_9ENTR</name>
<dbReference type="STRING" id="566551.HMPREF0201_03118"/>
<evidence type="ECO:0000313" key="2">
    <source>
        <dbReference type="EMBL" id="EPF15941.1"/>
    </source>
</evidence>